<proteinExistence type="predicted"/>
<reference evidence="2 3" key="1">
    <citation type="journal article" date="2015" name="Nature">
        <title>rRNA introns, odd ribosomes, and small enigmatic genomes across a large radiation of phyla.</title>
        <authorList>
            <person name="Brown C.T."/>
            <person name="Hug L.A."/>
            <person name="Thomas B.C."/>
            <person name="Sharon I."/>
            <person name="Castelle C.J."/>
            <person name="Singh A."/>
            <person name="Wilkins M.J."/>
            <person name="Williams K.H."/>
            <person name="Banfield J.F."/>
        </authorList>
    </citation>
    <scope>NUCLEOTIDE SEQUENCE [LARGE SCALE GENOMIC DNA]</scope>
</reference>
<dbReference type="STRING" id="1618364.UX86_C0035G0017"/>
<accession>A0A0G1S146</accession>
<evidence type="ECO:0000313" key="3">
    <source>
        <dbReference type="Proteomes" id="UP000034502"/>
    </source>
</evidence>
<sequence length="113" mass="13015">MFEVLFSTMPKTLIETTAIITPGNQKKSIILYLPSANDTKARNVPNSKYILSFLLKLKDLNKKENVNQIPKKTPNRDSELDNQPNTKYHFDKSNKTKDRLPITMVINTFLFIS</sequence>
<feature type="region of interest" description="Disordered" evidence="1">
    <location>
        <begin position="65"/>
        <end position="93"/>
    </location>
</feature>
<dbReference type="EMBL" id="LCNU01000035">
    <property type="protein sequence ID" value="KKU63076.1"/>
    <property type="molecule type" value="Genomic_DNA"/>
</dbReference>
<evidence type="ECO:0000313" key="2">
    <source>
        <dbReference type="EMBL" id="KKU63076.1"/>
    </source>
</evidence>
<gene>
    <name evidence="2" type="ORF">UX86_C0035G0017</name>
</gene>
<comment type="caution">
    <text evidence="2">The sequence shown here is derived from an EMBL/GenBank/DDBJ whole genome shotgun (WGS) entry which is preliminary data.</text>
</comment>
<organism evidence="2 3">
    <name type="scientific">Candidatus Amesbacteria bacterium GW2011_GWC1_47_15</name>
    <dbReference type="NCBI Taxonomy" id="1618364"/>
    <lineage>
        <taxon>Bacteria</taxon>
        <taxon>Candidatus Amesiibacteriota</taxon>
    </lineage>
</organism>
<evidence type="ECO:0000256" key="1">
    <source>
        <dbReference type="SAM" id="MobiDB-lite"/>
    </source>
</evidence>
<dbReference type="AlphaFoldDB" id="A0A0G1S146"/>
<protein>
    <submittedName>
        <fullName evidence="2">Uncharacterized protein</fullName>
    </submittedName>
</protein>
<dbReference type="Proteomes" id="UP000034502">
    <property type="component" value="Unassembled WGS sequence"/>
</dbReference>
<name>A0A0G1S146_9BACT</name>